<evidence type="ECO:0000313" key="3">
    <source>
        <dbReference type="Proteomes" id="UP000075320"/>
    </source>
</evidence>
<comment type="caution">
    <text evidence="2">The sequence shown here is derived from an EMBL/GenBank/DDBJ whole genome shotgun (WGS) entry which is preliminary data.</text>
</comment>
<dbReference type="AlphaFoldDB" id="A0A150WJR3"/>
<dbReference type="InterPro" id="IPR036388">
    <property type="entry name" value="WH-like_DNA-bd_sf"/>
</dbReference>
<dbReference type="InterPro" id="IPR036390">
    <property type="entry name" value="WH_DNA-bd_sf"/>
</dbReference>
<dbReference type="EMBL" id="LUKE01000003">
    <property type="protein sequence ID" value="KYG63863.1"/>
    <property type="molecule type" value="Genomic_DNA"/>
</dbReference>
<keyword evidence="3" id="KW-1185">Reference proteome</keyword>
<gene>
    <name evidence="2" type="ORF">AZI86_13675</name>
</gene>
<evidence type="ECO:0000259" key="1">
    <source>
        <dbReference type="Pfam" id="PF03551"/>
    </source>
</evidence>
<dbReference type="SUPFAM" id="SSF46785">
    <property type="entry name" value="Winged helix' DNA-binding domain"/>
    <property type="match status" value="1"/>
</dbReference>
<sequence>MDLMTEREIEYMRVGHLTYFLLQTIESLPKVDMEPYYALILQEVEKKNGLGSGKSLVYPRLKHLYQRGYIDSTPGASPNPRAKKPVQFYKLTKEGKKLLTHLKNENKRLQEILI</sequence>
<protein>
    <recommendedName>
        <fullName evidence="1">Transcription regulator PadR N-terminal domain-containing protein</fullName>
    </recommendedName>
</protein>
<feature type="domain" description="Transcription regulator PadR N-terminal" evidence="1">
    <location>
        <begin position="39"/>
        <end position="100"/>
    </location>
</feature>
<accession>A0A150WJR3</accession>
<dbReference type="InterPro" id="IPR005149">
    <property type="entry name" value="Tscrpt_reg_PadR_N"/>
</dbReference>
<dbReference type="Pfam" id="PF03551">
    <property type="entry name" value="PadR"/>
    <property type="match status" value="1"/>
</dbReference>
<proteinExistence type="predicted"/>
<dbReference type="Proteomes" id="UP000075320">
    <property type="component" value="Unassembled WGS sequence"/>
</dbReference>
<dbReference type="RefSeq" id="WP_061835757.1">
    <property type="nucleotide sequence ID" value="NZ_LUKE01000003.1"/>
</dbReference>
<reference evidence="2 3" key="1">
    <citation type="submission" date="2016-03" db="EMBL/GenBank/DDBJ databases">
        <authorList>
            <person name="Ploux O."/>
        </authorList>
    </citation>
    <scope>NUCLEOTIDE SEQUENCE [LARGE SCALE GENOMIC DNA]</scope>
    <source>
        <strain evidence="2 3">R0</strain>
    </source>
</reference>
<evidence type="ECO:0000313" key="2">
    <source>
        <dbReference type="EMBL" id="KYG63863.1"/>
    </source>
</evidence>
<dbReference type="Gene3D" id="1.10.10.10">
    <property type="entry name" value="Winged helix-like DNA-binding domain superfamily/Winged helix DNA-binding domain"/>
    <property type="match status" value="1"/>
</dbReference>
<organism evidence="2 3">
    <name type="scientific">Bdellovibrio bacteriovorus</name>
    <dbReference type="NCBI Taxonomy" id="959"/>
    <lineage>
        <taxon>Bacteria</taxon>
        <taxon>Pseudomonadati</taxon>
        <taxon>Bdellovibrionota</taxon>
        <taxon>Bdellovibrionia</taxon>
        <taxon>Bdellovibrionales</taxon>
        <taxon>Pseudobdellovibrionaceae</taxon>
        <taxon>Bdellovibrio</taxon>
    </lineage>
</organism>
<name>A0A150WJR3_BDEBC</name>